<name>A0A0T6BA62_9SCAR</name>
<dbReference type="InterPro" id="IPR029063">
    <property type="entry name" value="SAM-dependent_MTases_sf"/>
</dbReference>
<gene>
    <name evidence="1" type="ORF">AMK59_1097</name>
</gene>
<evidence type="ECO:0000313" key="1">
    <source>
        <dbReference type="EMBL" id="KRT83981.1"/>
    </source>
</evidence>
<feature type="non-terminal residue" evidence="1">
    <location>
        <position position="1"/>
    </location>
</feature>
<dbReference type="Gene3D" id="3.40.50.150">
    <property type="entry name" value="Vaccinia Virus protein VP39"/>
    <property type="match status" value="1"/>
</dbReference>
<comment type="caution">
    <text evidence="1">The sequence shown here is derived from an EMBL/GenBank/DDBJ whole genome shotgun (WGS) entry which is preliminary data.</text>
</comment>
<proteinExistence type="predicted"/>
<reference evidence="1 2" key="1">
    <citation type="submission" date="2015-09" db="EMBL/GenBank/DDBJ databases">
        <title>Draft genome of the scarab beetle Oryctes borbonicus.</title>
        <authorList>
            <person name="Meyer J.M."/>
            <person name="Markov G.V."/>
            <person name="Baskaran P."/>
            <person name="Herrmann M."/>
            <person name="Sommer R.J."/>
            <person name="Roedelsperger C."/>
        </authorList>
    </citation>
    <scope>NUCLEOTIDE SEQUENCE [LARGE SCALE GENOMIC DNA]</scope>
    <source>
        <strain evidence="1">OB123</strain>
        <tissue evidence="1">Whole animal</tissue>
    </source>
</reference>
<accession>A0A0T6BA62</accession>
<keyword evidence="2" id="KW-1185">Reference proteome</keyword>
<evidence type="ECO:0008006" key="3">
    <source>
        <dbReference type="Google" id="ProtNLM"/>
    </source>
</evidence>
<sequence length="164" mass="19127">PTGLYSDVFYYSIAFEVIFEYTMFLKIKHVKLMCTCRTYYSLPEEICGFSWKKFYSLPHRKKMNVYLNSAKHIESIRHIIPCKYTDLKRRTVADNLYLIDSLIARDIAKHILPTIKDKNSIVCETNAGLGFLTSELLDGDIQRIRLYETCADFRLTLKVHGKVA</sequence>
<evidence type="ECO:0000313" key="2">
    <source>
        <dbReference type="Proteomes" id="UP000051574"/>
    </source>
</evidence>
<protein>
    <recommendedName>
        <fullName evidence="3">rRNA adenine N(6)-methyltransferase</fullName>
    </recommendedName>
</protein>
<dbReference type="AlphaFoldDB" id="A0A0T6BA62"/>
<dbReference type="Proteomes" id="UP000051574">
    <property type="component" value="Unassembled WGS sequence"/>
</dbReference>
<organism evidence="1 2">
    <name type="scientific">Oryctes borbonicus</name>
    <dbReference type="NCBI Taxonomy" id="1629725"/>
    <lineage>
        <taxon>Eukaryota</taxon>
        <taxon>Metazoa</taxon>
        <taxon>Ecdysozoa</taxon>
        <taxon>Arthropoda</taxon>
        <taxon>Hexapoda</taxon>
        <taxon>Insecta</taxon>
        <taxon>Pterygota</taxon>
        <taxon>Neoptera</taxon>
        <taxon>Endopterygota</taxon>
        <taxon>Coleoptera</taxon>
        <taxon>Polyphaga</taxon>
        <taxon>Scarabaeiformia</taxon>
        <taxon>Scarabaeidae</taxon>
        <taxon>Dynastinae</taxon>
        <taxon>Oryctes</taxon>
    </lineage>
</organism>
<dbReference type="EMBL" id="LJIG01002959">
    <property type="protein sequence ID" value="KRT83981.1"/>
    <property type="molecule type" value="Genomic_DNA"/>
</dbReference>
<dbReference type="OrthoDB" id="9895503at2759"/>